<accession>A0A9N7UQX8</accession>
<dbReference type="Proteomes" id="UP001153269">
    <property type="component" value="Unassembled WGS sequence"/>
</dbReference>
<reference evidence="1" key="1">
    <citation type="submission" date="2020-03" db="EMBL/GenBank/DDBJ databases">
        <authorList>
            <person name="Weist P."/>
        </authorList>
    </citation>
    <scope>NUCLEOTIDE SEQUENCE</scope>
</reference>
<keyword evidence="2" id="KW-1185">Reference proteome</keyword>
<organism evidence="1 2">
    <name type="scientific">Pleuronectes platessa</name>
    <name type="common">European plaice</name>
    <dbReference type="NCBI Taxonomy" id="8262"/>
    <lineage>
        <taxon>Eukaryota</taxon>
        <taxon>Metazoa</taxon>
        <taxon>Chordata</taxon>
        <taxon>Craniata</taxon>
        <taxon>Vertebrata</taxon>
        <taxon>Euteleostomi</taxon>
        <taxon>Actinopterygii</taxon>
        <taxon>Neopterygii</taxon>
        <taxon>Teleostei</taxon>
        <taxon>Neoteleostei</taxon>
        <taxon>Acanthomorphata</taxon>
        <taxon>Carangaria</taxon>
        <taxon>Pleuronectiformes</taxon>
        <taxon>Pleuronectoidei</taxon>
        <taxon>Pleuronectidae</taxon>
        <taxon>Pleuronectes</taxon>
    </lineage>
</organism>
<proteinExistence type="predicted"/>
<dbReference type="AlphaFoldDB" id="A0A9N7UQX8"/>
<protein>
    <submittedName>
        <fullName evidence="1">Uncharacterized protein</fullName>
    </submittedName>
</protein>
<evidence type="ECO:0000313" key="1">
    <source>
        <dbReference type="EMBL" id="CAB1436221.1"/>
    </source>
</evidence>
<dbReference type="EMBL" id="CADEAL010001868">
    <property type="protein sequence ID" value="CAB1436221.1"/>
    <property type="molecule type" value="Genomic_DNA"/>
</dbReference>
<evidence type="ECO:0000313" key="2">
    <source>
        <dbReference type="Proteomes" id="UP001153269"/>
    </source>
</evidence>
<comment type="caution">
    <text evidence="1">The sequence shown here is derived from an EMBL/GenBank/DDBJ whole genome shotgun (WGS) entry which is preliminary data.</text>
</comment>
<gene>
    <name evidence="1" type="ORF">PLEPLA_LOCUS24256</name>
</gene>
<name>A0A9N7UQX8_PLEPL</name>
<sequence length="127" mass="13040">MILGNGPAVYGAGECGGVGGRTGRGKQGGRSRCSVARCTMKGPGWPIKGPIELQPRAAQRATKLRTAPLRATLTGDHALARSRSLLVTRYLLTPGGETIPDGAGPAVELQHVCVSPAGIDALHFCGI</sequence>